<accession>A0A165SD69</accession>
<evidence type="ECO:0000256" key="4">
    <source>
        <dbReference type="ARBA" id="ARBA00022496"/>
    </source>
</evidence>
<dbReference type="GO" id="GO:0015093">
    <property type="term" value="F:ferrous iron transmembrane transporter activity"/>
    <property type="evidence" value="ECO:0007669"/>
    <property type="project" value="TreeGrafter"/>
</dbReference>
<dbReference type="Pfam" id="PF01545">
    <property type="entry name" value="Cation_efflux"/>
    <property type="match status" value="1"/>
</dbReference>
<dbReference type="Gene3D" id="1.20.1510.10">
    <property type="entry name" value="Cation efflux protein transmembrane domain"/>
    <property type="match status" value="1"/>
</dbReference>
<dbReference type="InterPro" id="IPR002524">
    <property type="entry name" value="Cation_efflux"/>
</dbReference>
<evidence type="ECO:0000256" key="5">
    <source>
        <dbReference type="ARBA" id="ARBA00022692"/>
    </source>
</evidence>
<dbReference type="NCBIfam" id="TIGR01297">
    <property type="entry name" value="CDF"/>
    <property type="match status" value="1"/>
</dbReference>
<dbReference type="GeneID" id="60843458"/>
<evidence type="ECO:0000256" key="3">
    <source>
        <dbReference type="ARBA" id="ARBA00022448"/>
    </source>
</evidence>
<evidence type="ECO:0000256" key="8">
    <source>
        <dbReference type="ARBA" id="ARBA00023136"/>
    </source>
</evidence>
<keyword evidence="7 9" id="KW-1133">Transmembrane helix</keyword>
<reference evidence="11 14" key="1">
    <citation type="journal article" date="2016" name="J. Clin. Microbiol.">
        <title>Detection and Whole-Genome Sequencing of Carbapenemase-Producing Aeromonas hydrophila Isolates from Routine Perirectal Surveillance Culture.</title>
        <authorList>
            <person name="Hughes H.Y."/>
            <person name="Conlan S.P."/>
            <person name="Lau A.F."/>
            <person name="Dekker J.P."/>
            <person name="Michelin A.V."/>
            <person name="Youn J.H."/>
            <person name="Henderson D.K."/>
            <person name="Frank K.M."/>
            <person name="Segre J.A."/>
            <person name="Palmore T.N."/>
        </authorList>
    </citation>
    <scope>NUCLEOTIDE SEQUENCE [LARGE SCALE GENOMIC DNA]</scope>
    <source>
        <strain evidence="11 14">AVNIH1</strain>
    </source>
</reference>
<dbReference type="GO" id="GO:0015086">
    <property type="term" value="F:cadmium ion transmembrane transporter activity"/>
    <property type="evidence" value="ECO:0007669"/>
    <property type="project" value="TreeGrafter"/>
</dbReference>
<evidence type="ECO:0000313" key="15">
    <source>
        <dbReference type="Proteomes" id="UP000281725"/>
    </source>
</evidence>
<keyword evidence="6" id="KW-0406">Ion transport</keyword>
<keyword evidence="4" id="KW-0410">Iron transport</keyword>
<keyword evidence="6" id="KW-0862">Zinc</keyword>
<dbReference type="GO" id="GO:0006882">
    <property type="term" value="P:intracellular zinc ion homeostasis"/>
    <property type="evidence" value="ECO:0007669"/>
    <property type="project" value="TreeGrafter"/>
</dbReference>
<evidence type="ECO:0000256" key="6">
    <source>
        <dbReference type="ARBA" id="ARBA00022906"/>
    </source>
</evidence>
<evidence type="ECO:0000313" key="14">
    <source>
        <dbReference type="Proteomes" id="UP000076809"/>
    </source>
</evidence>
<proteinExistence type="inferred from homology"/>
<gene>
    <name evidence="13" type="ORF">CJF24_10220</name>
    <name evidence="12" type="ORF">D6R50_05625</name>
    <name evidence="11" type="ORF">WM43_04290</name>
</gene>
<organism evidence="12 15">
    <name type="scientific">Aeromonas veronii</name>
    <dbReference type="NCBI Taxonomy" id="654"/>
    <lineage>
        <taxon>Bacteria</taxon>
        <taxon>Pseudomonadati</taxon>
        <taxon>Pseudomonadota</taxon>
        <taxon>Gammaproteobacteria</taxon>
        <taxon>Aeromonadales</taxon>
        <taxon>Aeromonadaceae</taxon>
        <taxon>Aeromonas</taxon>
    </lineage>
</organism>
<keyword evidence="3" id="KW-0813">Transport</keyword>
<evidence type="ECO:0000313" key="12">
    <source>
        <dbReference type="EMBL" id="RKJ92052.1"/>
    </source>
</evidence>
<evidence type="ECO:0000256" key="2">
    <source>
        <dbReference type="ARBA" id="ARBA00010212"/>
    </source>
</evidence>
<dbReference type="PANTHER" id="PTHR43840:SF15">
    <property type="entry name" value="MITOCHONDRIAL METAL TRANSPORTER 1-RELATED"/>
    <property type="match status" value="1"/>
</dbReference>
<evidence type="ECO:0000313" key="13">
    <source>
        <dbReference type="EMBL" id="TYD44782.1"/>
    </source>
</evidence>
<dbReference type="Proteomes" id="UP000323129">
    <property type="component" value="Unassembled WGS sequence"/>
</dbReference>
<evidence type="ECO:0000256" key="7">
    <source>
        <dbReference type="ARBA" id="ARBA00022989"/>
    </source>
</evidence>
<feature type="transmembrane region" description="Helical" evidence="9">
    <location>
        <begin position="160"/>
        <end position="185"/>
    </location>
</feature>
<dbReference type="AlphaFoldDB" id="A0A165SD69"/>
<feature type="domain" description="Cation efflux protein transmembrane" evidence="10">
    <location>
        <begin position="19"/>
        <end position="204"/>
    </location>
</feature>
<dbReference type="SUPFAM" id="SSF161111">
    <property type="entry name" value="Cation efflux protein transmembrane domain-like"/>
    <property type="match status" value="1"/>
</dbReference>
<feature type="transmembrane region" description="Helical" evidence="9">
    <location>
        <begin position="45"/>
        <end position="69"/>
    </location>
</feature>
<dbReference type="EMBL" id="RAWX01000001">
    <property type="protein sequence ID" value="RKJ92052.1"/>
    <property type="molecule type" value="Genomic_DNA"/>
</dbReference>
<dbReference type="EMBL" id="CP014774">
    <property type="protein sequence ID" value="ANB51934.1"/>
    <property type="molecule type" value="Genomic_DNA"/>
</dbReference>
<evidence type="ECO:0000256" key="9">
    <source>
        <dbReference type="SAM" id="Phobius"/>
    </source>
</evidence>
<dbReference type="InterPro" id="IPR027469">
    <property type="entry name" value="Cation_efflux_TMD_sf"/>
</dbReference>
<feature type="transmembrane region" description="Helical" evidence="9">
    <location>
        <begin position="191"/>
        <end position="212"/>
    </location>
</feature>
<dbReference type="GO" id="GO:0015341">
    <property type="term" value="F:zinc efflux antiporter activity"/>
    <property type="evidence" value="ECO:0007669"/>
    <property type="project" value="TreeGrafter"/>
</dbReference>
<reference evidence="13 16" key="2">
    <citation type="submission" date="2017-08" db="EMBL/GenBank/DDBJ databases">
        <title>Aeromonas veronii bv sobria strain NS22 whole genome sequencing.</title>
        <authorList>
            <person name="Katharios P."/>
            <person name="Ha V.Q."/>
            <person name="Smyrli M."/>
        </authorList>
    </citation>
    <scope>NUCLEOTIDE SEQUENCE [LARGE SCALE GENOMIC DNA]</scope>
    <source>
        <strain evidence="13 16">NS22</strain>
    </source>
</reference>
<comment type="subcellular location">
    <subcellularLocation>
        <location evidence="1">Membrane</location>
        <topology evidence="1">Multi-pass membrane protein</topology>
    </subcellularLocation>
</comment>
<keyword evidence="8 9" id="KW-0472">Membrane</keyword>
<dbReference type="InterPro" id="IPR050291">
    <property type="entry name" value="CDF_Transporter"/>
</dbReference>
<comment type="similarity">
    <text evidence="2">Belongs to the cation diffusion facilitator (CDF) transporter (TC 2.A.4) family. FieF subfamily.</text>
</comment>
<protein>
    <submittedName>
        <fullName evidence="12">Cation diffusion facilitator family transporter</fullName>
    </submittedName>
    <submittedName>
        <fullName evidence="13">Cation transporter</fullName>
    </submittedName>
</protein>
<name>A0A165SD69_AERVE</name>
<keyword evidence="5 9" id="KW-0812">Transmembrane</keyword>
<feature type="transmembrane region" description="Helical" evidence="9">
    <location>
        <begin position="120"/>
        <end position="140"/>
    </location>
</feature>
<keyword evidence="4" id="KW-0408">Iron</keyword>
<dbReference type="InterPro" id="IPR058533">
    <property type="entry name" value="Cation_efflux_TM"/>
</dbReference>
<keyword evidence="16" id="KW-1185">Reference proteome</keyword>
<dbReference type="PANTHER" id="PTHR43840">
    <property type="entry name" value="MITOCHONDRIAL METAL TRANSPORTER 1-RELATED"/>
    <property type="match status" value="1"/>
</dbReference>
<evidence type="ECO:0000259" key="10">
    <source>
        <dbReference type="Pfam" id="PF01545"/>
    </source>
</evidence>
<dbReference type="Proteomes" id="UP000076809">
    <property type="component" value="Chromosome"/>
</dbReference>
<feature type="transmembrane region" description="Helical" evidence="9">
    <location>
        <begin position="90"/>
        <end position="108"/>
    </location>
</feature>
<keyword evidence="6" id="KW-0864">Zinc transport</keyword>
<dbReference type="RefSeq" id="WP_005361338.1">
    <property type="nucleotide sequence ID" value="NZ_AP022281.1"/>
</dbReference>
<feature type="transmembrane region" description="Helical" evidence="9">
    <location>
        <begin position="21"/>
        <end position="39"/>
    </location>
</feature>
<evidence type="ECO:0000256" key="1">
    <source>
        <dbReference type="ARBA" id="ARBA00004141"/>
    </source>
</evidence>
<dbReference type="EMBL" id="NQMC01000025">
    <property type="protein sequence ID" value="TYD44782.1"/>
    <property type="molecule type" value="Genomic_DNA"/>
</dbReference>
<sequence length="308" mass="34093">MAHHSHVISTLVTTEKQALTLSLFGCITFAIFGIGYGLFVGSNAIMLDGIFTLFSMGMTGLGLVTAYLVTRPSDARFQYGYAHFEPITNVINGTIILLLCLGALYSGITTLLDGGREIDLGHALIYAAVSTFFCAIIYRIEAQVAEQVDSELVRVDSKEWLVDTLLSATLLIGFVVAIGLDAIGYGQYNRYIDPVLVSLLALCATLIPIKVLGRNLREVLKIAPKGDVPRQVEQEIEALRQRHGIECYSHLAKSGRRFDLELNILVAPGQEWPVERQDALRQELWSRLGDTLGDAWLSVCFTREKRWL</sequence>
<reference evidence="12 15" key="3">
    <citation type="submission" date="2018-09" db="EMBL/GenBank/DDBJ databases">
        <title>Genome sequencing of Aeromonas veronii MS-17-88.</title>
        <authorList>
            <person name="Tekedar H.C."/>
            <person name="Arick M.A."/>
            <person name="Hsu C.-Y."/>
            <person name="Thrash A."/>
            <person name="Karsi A."/>
            <person name="Lawrence M.L."/>
            <person name="Abdelhamed H."/>
        </authorList>
    </citation>
    <scope>NUCLEOTIDE SEQUENCE [LARGE SCALE GENOMIC DNA]</scope>
    <source>
        <strain evidence="12 15">MS 17-88</strain>
    </source>
</reference>
<evidence type="ECO:0000313" key="16">
    <source>
        <dbReference type="Proteomes" id="UP000323129"/>
    </source>
</evidence>
<dbReference type="STRING" id="654.AMS64_14615"/>
<evidence type="ECO:0000313" key="11">
    <source>
        <dbReference type="EMBL" id="ANB51934.1"/>
    </source>
</evidence>
<dbReference type="GO" id="GO:0005886">
    <property type="term" value="C:plasma membrane"/>
    <property type="evidence" value="ECO:0007669"/>
    <property type="project" value="TreeGrafter"/>
</dbReference>
<dbReference type="Proteomes" id="UP000281725">
    <property type="component" value="Unassembled WGS sequence"/>
</dbReference>